<sequence length="218" mass="24682">MKFSRSVKPSRQLPITVKRYNTLVIDTHAKKAWLDGKKQPLNLGRWMFYLPREQLKCFHATEGMTDCIHALRPSELQLLNTEAKVGRYTMGEWSLALQTPINRRLAEIWVVSARLWQAGLGPQPLGVVRVDQVTRDGENVGASCGILKQNVAKLPRKLDCRIEHIRDAGVQPDKILSCVRQQRRGYVIDLCSVVGCQPSNAENEVTELLTALNGREKR</sequence>
<dbReference type="EMBL" id="CACSIK010000004">
    <property type="protein sequence ID" value="CAA0114246.1"/>
    <property type="molecule type" value="Genomic_DNA"/>
</dbReference>
<evidence type="ECO:0000313" key="2">
    <source>
        <dbReference type="EMBL" id="CAA0114246.1"/>
    </source>
</evidence>
<proteinExistence type="predicted"/>
<dbReference type="Proteomes" id="UP000435877">
    <property type="component" value="Unassembled WGS sequence"/>
</dbReference>
<gene>
    <name evidence="2" type="ORF">IHBHHGIJ_03553</name>
    <name evidence="1" type="ORF">KFEGEMFD_01888</name>
</gene>
<dbReference type="OrthoDB" id="7839331at2"/>
<evidence type="ECO:0000313" key="1">
    <source>
        <dbReference type="EMBL" id="CAA0102443.1"/>
    </source>
</evidence>
<evidence type="ECO:0000313" key="4">
    <source>
        <dbReference type="Proteomes" id="UP000439591"/>
    </source>
</evidence>
<dbReference type="RefSeq" id="WP_159270322.1">
    <property type="nucleotide sequence ID" value="NZ_CACSIK010000004.1"/>
</dbReference>
<keyword evidence="3" id="KW-1185">Reference proteome</keyword>
<dbReference type="AlphaFoldDB" id="A0A5S9Q9D1"/>
<accession>A0A5S9Q9D1</accession>
<dbReference type="Proteomes" id="UP000439591">
    <property type="component" value="Unassembled WGS sequence"/>
</dbReference>
<reference evidence="3 4" key="1">
    <citation type="submission" date="2019-11" db="EMBL/GenBank/DDBJ databases">
        <authorList>
            <person name="Holert J."/>
        </authorList>
    </citation>
    <scope>NUCLEOTIDE SEQUENCE [LARGE SCALE GENOMIC DNA]</scope>
    <source>
        <strain evidence="1">BC3_2A</strain>
        <strain evidence="2">SB11_1A</strain>
    </source>
</reference>
<evidence type="ECO:0000313" key="3">
    <source>
        <dbReference type="Proteomes" id="UP000435877"/>
    </source>
</evidence>
<name>A0A5S9Q9D1_9GAMM</name>
<protein>
    <submittedName>
        <fullName evidence="2">Uncharacterized protein</fullName>
    </submittedName>
</protein>
<dbReference type="EMBL" id="CACSIM010000003">
    <property type="protein sequence ID" value="CAA0102443.1"/>
    <property type="molecule type" value="Genomic_DNA"/>
</dbReference>
<organism evidence="2 3">
    <name type="scientific">Zhongshania aliphaticivorans</name>
    <dbReference type="NCBI Taxonomy" id="1470434"/>
    <lineage>
        <taxon>Bacteria</taxon>
        <taxon>Pseudomonadati</taxon>
        <taxon>Pseudomonadota</taxon>
        <taxon>Gammaproteobacteria</taxon>
        <taxon>Cellvibrionales</taxon>
        <taxon>Spongiibacteraceae</taxon>
        <taxon>Zhongshania</taxon>
    </lineage>
</organism>